<dbReference type="Pfam" id="PF00370">
    <property type="entry name" value="FGGY_N"/>
    <property type="match status" value="1"/>
</dbReference>
<evidence type="ECO:0000256" key="7">
    <source>
        <dbReference type="ARBA" id="ARBA00023277"/>
    </source>
</evidence>
<keyword evidence="4" id="KW-0418">Kinase</keyword>
<dbReference type="Proteomes" id="UP001470230">
    <property type="component" value="Unassembled WGS sequence"/>
</dbReference>
<dbReference type="PIRSF" id="PIRSF000538">
    <property type="entry name" value="GlpK"/>
    <property type="match status" value="1"/>
</dbReference>
<keyword evidence="5" id="KW-0067">ATP-binding</keyword>
<feature type="domain" description="Carbohydrate kinase FGGY C-terminal" evidence="9">
    <location>
        <begin position="289"/>
        <end position="486"/>
    </location>
</feature>
<comment type="similarity">
    <text evidence="1">Belongs to the FGGY kinase family.</text>
</comment>
<keyword evidence="6" id="KW-0054">Arabinose catabolism</keyword>
<evidence type="ECO:0000256" key="3">
    <source>
        <dbReference type="ARBA" id="ARBA00022741"/>
    </source>
</evidence>
<dbReference type="HAMAP" id="MF_00520">
    <property type="entry name" value="Ribulokinase"/>
    <property type="match status" value="1"/>
</dbReference>
<gene>
    <name evidence="10" type="ORF">M9Y10_032522</name>
</gene>
<dbReference type="SUPFAM" id="SSF53067">
    <property type="entry name" value="Actin-like ATPase domain"/>
    <property type="match status" value="2"/>
</dbReference>
<evidence type="ECO:0000256" key="6">
    <source>
        <dbReference type="ARBA" id="ARBA00022935"/>
    </source>
</evidence>
<dbReference type="EMBL" id="JAPFFF010000053">
    <property type="protein sequence ID" value="KAK8839056.1"/>
    <property type="molecule type" value="Genomic_DNA"/>
</dbReference>
<dbReference type="InterPro" id="IPR000577">
    <property type="entry name" value="Carb_kinase_FGGY"/>
</dbReference>
<reference evidence="10 11" key="1">
    <citation type="submission" date="2024-04" db="EMBL/GenBank/DDBJ databases">
        <title>Tritrichomonas musculus Genome.</title>
        <authorList>
            <person name="Alves-Ferreira E."/>
            <person name="Grigg M."/>
            <person name="Lorenzi H."/>
            <person name="Galac M."/>
        </authorList>
    </citation>
    <scope>NUCLEOTIDE SEQUENCE [LARGE SCALE GENOMIC DNA]</scope>
    <source>
        <strain evidence="10 11">EAF2021</strain>
    </source>
</reference>
<evidence type="ECO:0008006" key="12">
    <source>
        <dbReference type="Google" id="ProtNLM"/>
    </source>
</evidence>
<dbReference type="NCBIfam" id="TIGR01234">
    <property type="entry name" value="L-ribulokinase"/>
    <property type="match status" value="1"/>
</dbReference>
<keyword evidence="7" id="KW-0119">Carbohydrate metabolism</keyword>
<evidence type="ECO:0000256" key="5">
    <source>
        <dbReference type="ARBA" id="ARBA00022840"/>
    </source>
</evidence>
<dbReference type="Pfam" id="PF02782">
    <property type="entry name" value="FGGY_C"/>
    <property type="match status" value="1"/>
</dbReference>
<sequence length="557" mass="61187">MSKYTIGLDYGTLSARGVLVRCCDGKIMSSASKTYPHGVIQDHLLDPQVTLPPDWCLQDPQDYIEAIEFIIPELVKQSKVEKTDIIGIGIDFTSCTILPIDSQATPLCVKPEFRGEKNAYVKLWKHHGAQKQANKINEILTKFKLSETPRFGGKISSELMVPKVLEMLEEAPHVYESAAEILEAGDWLTRILTNSNKRSCSMAGYKAWWNENDGYPDKSFFAQVDERLENFVDSKLPGQVCLIGQKIGELSVEWSERLGLKPGIAVAPTVIDSHAGFPGSGASCSDQMLLVLGTSSVAIALGDRAYSEKGVCGGVKDAIVPGFYALESGLASVGDLFEWFVDNFVPMRYYKEAEEKKMSIHELLSEKADKLMPGQSGLLALDWWNGNKTPFVDGNLSGELIGMTLSTKPEDVYRCLIEATAFGTRMIKEVYEGTGIHIKEVIASGGIASKNPLLMQIYSDVLNVEIKIADCDQAAALGSAIYAALSAGKDKGGFDHYDEAVKSMSKVKNCGFSPNPNSVQTYNQIYQIYKKLSMTAGQNERDILNDLHDLKIKTINS</sequence>
<protein>
    <recommendedName>
        <fullName evidence="12">Ribulokinase</fullName>
    </recommendedName>
</protein>
<dbReference type="CDD" id="cd07781">
    <property type="entry name" value="ASKHA_NBD_FGGY_L-RBK"/>
    <property type="match status" value="1"/>
</dbReference>
<dbReference type="PANTHER" id="PTHR43435">
    <property type="entry name" value="RIBULOKINASE"/>
    <property type="match status" value="1"/>
</dbReference>
<evidence type="ECO:0000313" key="10">
    <source>
        <dbReference type="EMBL" id="KAK8839056.1"/>
    </source>
</evidence>
<dbReference type="PANTHER" id="PTHR43435:SF4">
    <property type="entry name" value="FGGY CARBOHYDRATE KINASE DOMAIN-CONTAINING PROTEIN"/>
    <property type="match status" value="1"/>
</dbReference>
<keyword evidence="11" id="KW-1185">Reference proteome</keyword>
<proteinExistence type="inferred from homology"/>
<evidence type="ECO:0000259" key="9">
    <source>
        <dbReference type="Pfam" id="PF02782"/>
    </source>
</evidence>
<dbReference type="NCBIfam" id="NF003154">
    <property type="entry name" value="PRK04123.1"/>
    <property type="match status" value="1"/>
</dbReference>
<dbReference type="InterPro" id="IPR043129">
    <property type="entry name" value="ATPase_NBD"/>
</dbReference>
<keyword evidence="2" id="KW-0808">Transferase</keyword>
<evidence type="ECO:0000256" key="2">
    <source>
        <dbReference type="ARBA" id="ARBA00022679"/>
    </source>
</evidence>
<accession>A0ABR2GZE7</accession>
<dbReference type="Gene3D" id="3.30.420.40">
    <property type="match status" value="2"/>
</dbReference>
<evidence type="ECO:0000313" key="11">
    <source>
        <dbReference type="Proteomes" id="UP001470230"/>
    </source>
</evidence>
<feature type="domain" description="Carbohydrate kinase FGGY N-terminal" evidence="8">
    <location>
        <begin position="4"/>
        <end position="276"/>
    </location>
</feature>
<evidence type="ECO:0000256" key="1">
    <source>
        <dbReference type="ARBA" id="ARBA00009156"/>
    </source>
</evidence>
<dbReference type="InterPro" id="IPR018485">
    <property type="entry name" value="FGGY_C"/>
</dbReference>
<dbReference type="InterPro" id="IPR018484">
    <property type="entry name" value="FGGY_N"/>
</dbReference>
<evidence type="ECO:0000256" key="4">
    <source>
        <dbReference type="ARBA" id="ARBA00022777"/>
    </source>
</evidence>
<comment type="caution">
    <text evidence="10">The sequence shown here is derived from an EMBL/GenBank/DDBJ whole genome shotgun (WGS) entry which is preliminary data.</text>
</comment>
<organism evidence="10 11">
    <name type="scientific">Tritrichomonas musculus</name>
    <dbReference type="NCBI Taxonomy" id="1915356"/>
    <lineage>
        <taxon>Eukaryota</taxon>
        <taxon>Metamonada</taxon>
        <taxon>Parabasalia</taxon>
        <taxon>Tritrichomonadida</taxon>
        <taxon>Tritrichomonadidae</taxon>
        <taxon>Tritrichomonas</taxon>
    </lineage>
</organism>
<evidence type="ECO:0000259" key="8">
    <source>
        <dbReference type="Pfam" id="PF00370"/>
    </source>
</evidence>
<keyword evidence="3" id="KW-0547">Nucleotide-binding</keyword>
<dbReference type="InterPro" id="IPR005929">
    <property type="entry name" value="Ribulokinase"/>
</dbReference>
<name>A0ABR2GZE7_9EUKA</name>